<evidence type="ECO:0000313" key="3">
    <source>
        <dbReference type="Proteomes" id="UP000729357"/>
    </source>
</evidence>
<name>A0A9P8F476_AURME</name>
<proteinExistence type="predicted"/>
<organism evidence="2 3">
    <name type="scientific">Aureobasidium melanogenum</name>
    <name type="common">Aureobasidium pullulans var. melanogenum</name>
    <dbReference type="NCBI Taxonomy" id="46634"/>
    <lineage>
        <taxon>Eukaryota</taxon>
        <taxon>Fungi</taxon>
        <taxon>Dikarya</taxon>
        <taxon>Ascomycota</taxon>
        <taxon>Pezizomycotina</taxon>
        <taxon>Dothideomycetes</taxon>
        <taxon>Dothideomycetidae</taxon>
        <taxon>Dothideales</taxon>
        <taxon>Saccotheciaceae</taxon>
        <taxon>Aureobasidium</taxon>
    </lineage>
</organism>
<evidence type="ECO:0000256" key="1">
    <source>
        <dbReference type="SAM" id="MobiDB-lite"/>
    </source>
</evidence>
<dbReference type="EMBL" id="JAHFXS010006649">
    <property type="protein sequence ID" value="KAG9930934.1"/>
    <property type="molecule type" value="Genomic_DNA"/>
</dbReference>
<gene>
    <name evidence="2" type="ORF">KCU98_g20614</name>
</gene>
<feature type="region of interest" description="Disordered" evidence="1">
    <location>
        <begin position="251"/>
        <end position="277"/>
    </location>
</feature>
<reference evidence="2" key="2">
    <citation type="submission" date="2021-08" db="EMBL/GenBank/DDBJ databases">
        <authorList>
            <person name="Gostincar C."/>
            <person name="Sun X."/>
            <person name="Song Z."/>
            <person name="Gunde-Cimerman N."/>
        </authorList>
    </citation>
    <scope>NUCLEOTIDE SEQUENCE</scope>
    <source>
        <strain evidence="2">EXF-9298</strain>
    </source>
</reference>
<sequence length="323" mass="33815">PETGGSMQLGGEPEDTMGRGQSPQHAIEPPSRTNSVIDGGFLSNELSNLSITAPNLTAQQRQQLLLQQFKTPSAASSQPPFQPPPAAPAGHARNVSRYTFANDSNTASAAVKPVANAKLMNQQSSMMPSQSSFQQPPPSGFYSNVQGPPPGLKTTGTPPFSGGGMFGQGHGFATSGLGYGANLTGRNPNDEMMRDLLRSRNLGSGAQMSDAAKRELLFPSFLHQHPTSSTPVPAPGLLNLPYGTQPQAFQDAVQKPKKKGKKHKHANTSSSGGGVVDVADPSILQARLHQAGQIGNQGLFTGQGQGGLHNVYGSADAGAFRRW</sequence>
<feature type="region of interest" description="Disordered" evidence="1">
    <location>
        <begin position="122"/>
        <end position="168"/>
    </location>
</feature>
<feature type="region of interest" description="Disordered" evidence="1">
    <location>
        <begin position="1"/>
        <end position="33"/>
    </location>
</feature>
<accession>A0A9P8F476</accession>
<feature type="non-terminal residue" evidence="2">
    <location>
        <position position="1"/>
    </location>
</feature>
<feature type="compositionally biased region" description="Basic residues" evidence="1">
    <location>
        <begin position="255"/>
        <end position="266"/>
    </location>
</feature>
<feature type="region of interest" description="Disordered" evidence="1">
    <location>
        <begin position="70"/>
        <end position="91"/>
    </location>
</feature>
<comment type="caution">
    <text evidence="2">The sequence shown here is derived from an EMBL/GenBank/DDBJ whole genome shotgun (WGS) entry which is preliminary data.</text>
</comment>
<feature type="compositionally biased region" description="Low complexity" evidence="1">
    <location>
        <begin position="70"/>
        <end position="79"/>
    </location>
</feature>
<feature type="non-terminal residue" evidence="2">
    <location>
        <position position="323"/>
    </location>
</feature>
<dbReference type="Proteomes" id="UP000729357">
    <property type="component" value="Unassembled WGS sequence"/>
</dbReference>
<keyword evidence="3" id="KW-1185">Reference proteome</keyword>
<dbReference type="AlphaFoldDB" id="A0A9P8F476"/>
<evidence type="ECO:0000313" key="2">
    <source>
        <dbReference type="EMBL" id="KAG9930934.1"/>
    </source>
</evidence>
<feature type="compositionally biased region" description="Low complexity" evidence="1">
    <location>
        <begin position="122"/>
        <end position="134"/>
    </location>
</feature>
<protein>
    <submittedName>
        <fullName evidence="2">Uncharacterized protein</fullName>
    </submittedName>
</protein>
<reference evidence="2" key="1">
    <citation type="journal article" date="2021" name="J Fungi (Basel)">
        <title>Virulence traits and population genomics of the black yeast Aureobasidium melanogenum.</title>
        <authorList>
            <person name="Cernosa A."/>
            <person name="Sun X."/>
            <person name="Gostincar C."/>
            <person name="Fang C."/>
            <person name="Gunde-Cimerman N."/>
            <person name="Song Z."/>
        </authorList>
    </citation>
    <scope>NUCLEOTIDE SEQUENCE</scope>
    <source>
        <strain evidence="2">EXF-9298</strain>
    </source>
</reference>